<feature type="domain" description="Methyltransferase FkbM" evidence="1">
    <location>
        <begin position="55"/>
        <end position="222"/>
    </location>
</feature>
<accession>A0A2T0XCB5</accession>
<dbReference type="InterPro" id="IPR052514">
    <property type="entry name" value="SAM-dependent_MTase"/>
</dbReference>
<evidence type="ECO:0000259" key="1">
    <source>
        <dbReference type="Pfam" id="PF05050"/>
    </source>
</evidence>
<reference evidence="2 3" key="1">
    <citation type="submission" date="2018-03" db="EMBL/GenBank/DDBJ databases">
        <title>Genomic Encyclopedia of Type Strains, Phase III (KMG-III): the genomes of soil and plant-associated and newly described type strains.</title>
        <authorList>
            <person name="Whitman W."/>
        </authorList>
    </citation>
    <scope>NUCLEOTIDE SEQUENCE [LARGE SCALE GENOMIC DNA]</scope>
    <source>
        <strain evidence="2 3">MWH-P2sevCIIIb</strain>
    </source>
</reference>
<dbReference type="Proteomes" id="UP000238308">
    <property type="component" value="Unassembled WGS sequence"/>
</dbReference>
<dbReference type="InterPro" id="IPR006342">
    <property type="entry name" value="FkbM_mtfrase"/>
</dbReference>
<dbReference type="OrthoDB" id="2529130at2"/>
<dbReference type="Pfam" id="PF05050">
    <property type="entry name" value="Methyltransf_21"/>
    <property type="match status" value="1"/>
</dbReference>
<dbReference type="AlphaFoldDB" id="A0A2T0XCB5"/>
<dbReference type="Gene3D" id="3.40.50.150">
    <property type="entry name" value="Vaccinia Virus protein VP39"/>
    <property type="match status" value="1"/>
</dbReference>
<gene>
    <name evidence="2" type="ORF">BCM14_2804</name>
</gene>
<dbReference type="NCBIfam" id="TIGR01444">
    <property type="entry name" value="fkbM_fam"/>
    <property type="match status" value="1"/>
</dbReference>
<name>A0A2T0XCB5_9BURK</name>
<dbReference type="GO" id="GO:0008168">
    <property type="term" value="F:methyltransferase activity"/>
    <property type="evidence" value="ECO:0007669"/>
    <property type="project" value="UniProtKB-KW"/>
</dbReference>
<keyword evidence="2" id="KW-0489">Methyltransferase</keyword>
<organism evidence="2 3">
    <name type="scientific">Jezberella montanilacus</name>
    <dbReference type="NCBI Taxonomy" id="323426"/>
    <lineage>
        <taxon>Bacteria</taxon>
        <taxon>Pseudomonadati</taxon>
        <taxon>Pseudomonadota</taxon>
        <taxon>Betaproteobacteria</taxon>
        <taxon>Burkholderiales</taxon>
        <taxon>Alcaligenaceae</taxon>
        <taxon>Jezberella</taxon>
    </lineage>
</organism>
<evidence type="ECO:0000313" key="2">
    <source>
        <dbReference type="EMBL" id="PRY96563.1"/>
    </source>
</evidence>
<dbReference type="GO" id="GO:0032259">
    <property type="term" value="P:methylation"/>
    <property type="evidence" value="ECO:0007669"/>
    <property type="project" value="UniProtKB-KW"/>
</dbReference>
<dbReference type="PANTHER" id="PTHR34203">
    <property type="entry name" value="METHYLTRANSFERASE, FKBM FAMILY PROTEIN"/>
    <property type="match status" value="1"/>
</dbReference>
<dbReference type="SUPFAM" id="SSF53335">
    <property type="entry name" value="S-adenosyl-L-methionine-dependent methyltransferases"/>
    <property type="match status" value="1"/>
</dbReference>
<sequence length="243" mass="26926">MLVNRNDYVLKGNAGYGMGFQLFNTSSFDPTEVGLAIQLLMSRRASYGDGVVAIDCGANVGVHTIEWAKAMYGWGDVISFEAQERIYYALAGNVAMNNCFNARPIFAAVGAHSGSIPVPSPNYLLPSSFGSLEIRKTATTEFIGQDVDYRPENCIQTRLMSIDELNLKRLDFIKIDIEGMEMDALIGAENSINQHRPQMLIEKIKSNENDIRHFLTEHGYKVMAIDINLLAIHSSDPASIEIK</sequence>
<keyword evidence="3" id="KW-1185">Reference proteome</keyword>
<comment type="caution">
    <text evidence="2">The sequence shown here is derived from an EMBL/GenBank/DDBJ whole genome shotgun (WGS) entry which is preliminary data.</text>
</comment>
<proteinExistence type="predicted"/>
<dbReference type="InterPro" id="IPR029063">
    <property type="entry name" value="SAM-dependent_MTases_sf"/>
</dbReference>
<protein>
    <submittedName>
        <fullName evidence="2">FkbM family methyltransferase</fullName>
    </submittedName>
</protein>
<dbReference type="PANTHER" id="PTHR34203:SF15">
    <property type="entry name" value="SLL1173 PROTEIN"/>
    <property type="match status" value="1"/>
</dbReference>
<keyword evidence="2" id="KW-0808">Transferase</keyword>
<evidence type="ECO:0000313" key="3">
    <source>
        <dbReference type="Proteomes" id="UP000238308"/>
    </source>
</evidence>
<dbReference type="EMBL" id="PVTV01000017">
    <property type="protein sequence ID" value="PRY96563.1"/>
    <property type="molecule type" value="Genomic_DNA"/>
</dbReference>